<evidence type="ECO:0000313" key="1">
    <source>
        <dbReference type="EMBL" id="MDH7960664.1"/>
    </source>
</evidence>
<reference evidence="1" key="1">
    <citation type="submission" date="2023-04" db="EMBL/GenBank/DDBJ databases">
        <title>Genomic analysis of Lactococcus garvieae isolates.</title>
        <authorList>
            <person name="Zhanghang C."/>
        </authorList>
    </citation>
    <scope>NUCLEOTIDE SEQUENCE</scope>
    <source>
        <strain evidence="1">ZB-1</strain>
    </source>
</reference>
<evidence type="ECO:0000313" key="2">
    <source>
        <dbReference type="Proteomes" id="UP001157396"/>
    </source>
</evidence>
<sequence>MTNNTITIKNNALQFKYFSNKNKPEKDWIPFGNIADRIFYKPTLVKYPYLAQDDYFLKLDDKEQVDINPFNFIIQENQGQRAFINQLPHDFVLSEESLEFPSGTPVLEIRTKNSKDQWQPWQAILGEFNVYKVLEAMNKTYLRFPIEKELEHFKKHFEIRYGGILYVSYFGDISIMGDDGIIKTFSTNTRQIEFLPDSDNPCWDFEDRVKTWNDFIAKYHSYDSNGNRI</sequence>
<proteinExistence type="predicted"/>
<protein>
    <submittedName>
        <fullName evidence="1">Uncharacterized protein</fullName>
    </submittedName>
</protein>
<comment type="caution">
    <text evidence="1">The sequence shown here is derived from an EMBL/GenBank/DDBJ whole genome shotgun (WGS) entry which is preliminary data.</text>
</comment>
<organism evidence="1 2">
    <name type="scientific">Lactococcus garvieae</name>
    <dbReference type="NCBI Taxonomy" id="1363"/>
    <lineage>
        <taxon>Bacteria</taxon>
        <taxon>Bacillati</taxon>
        <taxon>Bacillota</taxon>
        <taxon>Bacilli</taxon>
        <taxon>Lactobacillales</taxon>
        <taxon>Streptococcaceae</taxon>
        <taxon>Lactococcus</taxon>
    </lineage>
</organism>
<dbReference type="EMBL" id="JARYTV010000012">
    <property type="protein sequence ID" value="MDH7960664.1"/>
    <property type="molecule type" value="Genomic_DNA"/>
</dbReference>
<dbReference type="AlphaFoldDB" id="A0AA43TAC5"/>
<dbReference type="RefSeq" id="WP_265149842.1">
    <property type="nucleotide sequence ID" value="NZ_AP026069.1"/>
</dbReference>
<gene>
    <name evidence="1" type="ORF">QHR29_09345</name>
</gene>
<dbReference type="Proteomes" id="UP001157396">
    <property type="component" value="Unassembled WGS sequence"/>
</dbReference>
<accession>A0AA43TAC5</accession>
<name>A0AA43TAC5_9LACT</name>